<dbReference type="PIRSF" id="PIRSF001815">
    <property type="entry name" value="Nonapeptide_hormone_precursor"/>
    <property type="match status" value="1"/>
</dbReference>
<keyword evidence="8" id="KW-0812">Transmembrane</keyword>
<dbReference type="OrthoDB" id="10056056at2759"/>
<dbReference type="Proteomes" id="UP001046870">
    <property type="component" value="Chromosome 6"/>
</dbReference>
<feature type="disulfide bond" evidence="7">
    <location>
        <begin position="126"/>
        <end position="131"/>
    </location>
</feature>
<keyword evidence="8" id="KW-0472">Membrane</keyword>
<feature type="disulfide bond" evidence="7">
    <location>
        <begin position="61"/>
        <end position="105"/>
    </location>
</feature>
<feature type="transmembrane region" description="Helical" evidence="8">
    <location>
        <begin position="20"/>
        <end position="42"/>
    </location>
</feature>
<evidence type="ECO:0008006" key="11">
    <source>
        <dbReference type="Google" id="ProtNLM"/>
    </source>
</evidence>
<keyword evidence="5" id="KW-0027">Amidation</keyword>
<comment type="similarity">
    <text evidence="1">Belongs to the vasopressin/oxytocin family.</text>
</comment>
<dbReference type="AlphaFoldDB" id="A0A9D3Q2E7"/>
<evidence type="ECO:0000256" key="3">
    <source>
        <dbReference type="ARBA" id="ARBA00022702"/>
    </source>
</evidence>
<organism evidence="9 10">
    <name type="scientific">Megalops atlanticus</name>
    <name type="common">Tarpon</name>
    <name type="synonym">Clupea gigantea</name>
    <dbReference type="NCBI Taxonomy" id="7932"/>
    <lineage>
        <taxon>Eukaryota</taxon>
        <taxon>Metazoa</taxon>
        <taxon>Chordata</taxon>
        <taxon>Craniata</taxon>
        <taxon>Vertebrata</taxon>
        <taxon>Euteleostomi</taxon>
        <taxon>Actinopterygii</taxon>
        <taxon>Neopterygii</taxon>
        <taxon>Teleostei</taxon>
        <taxon>Elopiformes</taxon>
        <taxon>Megalopidae</taxon>
        <taxon>Megalops</taxon>
    </lineage>
</organism>
<protein>
    <recommendedName>
        <fullName evidence="11">Isotocin</fullName>
    </recommendedName>
</protein>
<dbReference type="GO" id="GO:0005185">
    <property type="term" value="F:neurohypophyseal hormone activity"/>
    <property type="evidence" value="ECO:0007669"/>
    <property type="project" value="InterPro"/>
</dbReference>
<dbReference type="Pfam" id="PF00184">
    <property type="entry name" value="Hormone_5"/>
    <property type="match status" value="1"/>
</dbReference>
<dbReference type="PRINTS" id="PR00831">
    <property type="entry name" value="NEUROPHYSIN"/>
</dbReference>
<dbReference type="PANTHER" id="PTHR11681:SF5">
    <property type="entry name" value="ISOTOCIN"/>
    <property type="match status" value="1"/>
</dbReference>
<accession>A0A9D3Q2E7</accession>
<dbReference type="EMBL" id="JAFDVH010000006">
    <property type="protein sequence ID" value="KAG7476562.1"/>
    <property type="molecule type" value="Genomic_DNA"/>
</dbReference>
<keyword evidence="8" id="KW-1133">Transmembrane helix</keyword>
<evidence type="ECO:0000256" key="5">
    <source>
        <dbReference type="ARBA" id="ARBA00022815"/>
    </source>
</evidence>
<evidence type="ECO:0000313" key="9">
    <source>
        <dbReference type="EMBL" id="KAG7476562.1"/>
    </source>
</evidence>
<dbReference type="SMART" id="SM00003">
    <property type="entry name" value="NH"/>
    <property type="match status" value="1"/>
</dbReference>
<evidence type="ECO:0000256" key="6">
    <source>
        <dbReference type="ARBA" id="ARBA00023157"/>
    </source>
</evidence>
<evidence type="ECO:0000313" key="10">
    <source>
        <dbReference type="Proteomes" id="UP001046870"/>
    </source>
</evidence>
<evidence type="ECO:0000256" key="7">
    <source>
        <dbReference type="PIRSR" id="PIRSR001815-50"/>
    </source>
</evidence>
<dbReference type="InterPro" id="IPR036387">
    <property type="entry name" value="Neurhyp_horm_dom_sf"/>
</dbReference>
<dbReference type="PANTHER" id="PTHR11681">
    <property type="entry name" value="NEUROPHYSIN"/>
    <property type="match status" value="1"/>
</dbReference>
<keyword evidence="4" id="KW-0732">Signal</keyword>
<gene>
    <name evidence="9" type="ORF">MATL_G00084270</name>
</gene>
<dbReference type="GO" id="GO:0005615">
    <property type="term" value="C:extracellular space"/>
    <property type="evidence" value="ECO:0007669"/>
    <property type="project" value="TreeGrafter"/>
</dbReference>
<reference evidence="9" key="1">
    <citation type="submission" date="2021-01" db="EMBL/GenBank/DDBJ databases">
        <authorList>
            <person name="Zahm M."/>
            <person name="Roques C."/>
            <person name="Cabau C."/>
            <person name="Klopp C."/>
            <person name="Donnadieu C."/>
            <person name="Jouanno E."/>
            <person name="Lampietro C."/>
            <person name="Louis A."/>
            <person name="Herpin A."/>
            <person name="Echchiki A."/>
            <person name="Berthelot C."/>
            <person name="Parey E."/>
            <person name="Roest-Crollius H."/>
            <person name="Braasch I."/>
            <person name="Postlethwait J."/>
            <person name="Bobe J."/>
            <person name="Montfort J."/>
            <person name="Bouchez O."/>
            <person name="Begum T."/>
            <person name="Mejri S."/>
            <person name="Adams A."/>
            <person name="Chen W.-J."/>
            <person name="Guiguen Y."/>
        </authorList>
    </citation>
    <scope>NUCLEOTIDE SEQUENCE</scope>
    <source>
        <strain evidence="9">YG-15Mar2019-1</strain>
        <tissue evidence="9">Brain</tissue>
    </source>
</reference>
<keyword evidence="6 7" id="KW-1015">Disulfide bond</keyword>
<keyword evidence="2" id="KW-0165">Cleavage on pair of basic residues</keyword>
<evidence type="ECO:0000256" key="2">
    <source>
        <dbReference type="ARBA" id="ARBA00022685"/>
    </source>
</evidence>
<sequence length="179" mass="18869">MYVHCRKQRGGIRDLNTHPIMWGAAVSICVLCLLSVCTACYISNCPIGGKRSLEDYPSRKCMACGPGDRGRCFGPSICCGEELGCYVGSPETTHCVEENYLPSPCEAGGKACGSEGGRCAAPGVCCDTEGCSIDQSCLPGDDDDDQVGQSEAGSPGLGAEFLMRLLHLAGHTPPHRLHQ</sequence>
<dbReference type="GO" id="GO:0030141">
    <property type="term" value="C:secretory granule"/>
    <property type="evidence" value="ECO:0007669"/>
    <property type="project" value="TreeGrafter"/>
</dbReference>
<feature type="disulfide bond" evidence="7">
    <location>
        <begin position="40"/>
        <end position="45"/>
    </location>
</feature>
<proteinExistence type="inferred from homology"/>
<feature type="disulfide bond" evidence="7">
    <location>
        <begin position="119"/>
        <end position="137"/>
    </location>
</feature>
<feature type="disulfide bond" evidence="7">
    <location>
        <begin position="64"/>
        <end position="78"/>
    </location>
</feature>
<dbReference type="PROSITE" id="PS00264">
    <property type="entry name" value="NEUROHYPOPHYS_HORM"/>
    <property type="match status" value="1"/>
</dbReference>
<evidence type="ECO:0000256" key="1">
    <source>
        <dbReference type="ARBA" id="ARBA00007369"/>
    </source>
</evidence>
<dbReference type="InterPro" id="IPR000981">
    <property type="entry name" value="Neurhyp_horm"/>
</dbReference>
<keyword evidence="10" id="KW-1185">Reference proteome</keyword>
<feature type="disulfide bond" evidence="7">
    <location>
        <begin position="79"/>
        <end position="85"/>
    </location>
</feature>
<evidence type="ECO:0000256" key="4">
    <source>
        <dbReference type="ARBA" id="ARBA00022729"/>
    </source>
</evidence>
<dbReference type="SUPFAM" id="SSF49606">
    <property type="entry name" value="Neurophysin II"/>
    <property type="match status" value="1"/>
</dbReference>
<keyword evidence="3" id="KW-0372">Hormone</keyword>
<dbReference type="FunFam" id="2.60.9.10:FF:000001">
    <property type="entry name" value="oxytocin-neurophysin 1"/>
    <property type="match status" value="1"/>
</dbReference>
<dbReference type="Gene3D" id="2.60.9.10">
    <property type="entry name" value="Neurohypophysial hormone domain"/>
    <property type="match status" value="1"/>
</dbReference>
<dbReference type="InterPro" id="IPR022423">
    <property type="entry name" value="Neurohypophysial_hormone_CS"/>
</dbReference>
<comment type="caution">
    <text evidence="9">The sequence shown here is derived from an EMBL/GenBank/DDBJ whole genome shotgun (WGS) entry which is preliminary data.</text>
</comment>
<evidence type="ECO:0000256" key="8">
    <source>
        <dbReference type="SAM" id="Phobius"/>
    </source>
</evidence>
<feature type="disulfide bond" evidence="7">
    <location>
        <begin position="112"/>
        <end position="125"/>
    </location>
</feature>
<feature type="disulfide bond" evidence="7">
    <location>
        <begin position="72"/>
        <end position="95"/>
    </location>
</feature>
<name>A0A9D3Q2E7_MEGAT</name>